<dbReference type="Proteomes" id="UP000831796">
    <property type="component" value="Chromosome"/>
</dbReference>
<proteinExistence type="predicted"/>
<name>A0A8T9QDC2_9BACT</name>
<sequence length="77" mass="8129">MLQPEAEAPWDLLAKHLAGEATPGELEQLRRWVSADPSAWACLPTLPGPGSGPAPLPWLASLPTPMWKPPGNGSGPR</sequence>
<organism evidence="1 2">
    <name type="scientific">Hymenobacter cellulosilyticus</name>
    <dbReference type="NCBI Taxonomy" id="2932248"/>
    <lineage>
        <taxon>Bacteria</taxon>
        <taxon>Pseudomonadati</taxon>
        <taxon>Bacteroidota</taxon>
        <taxon>Cytophagia</taxon>
        <taxon>Cytophagales</taxon>
        <taxon>Hymenobacteraceae</taxon>
        <taxon>Hymenobacter</taxon>
    </lineage>
</organism>
<reference evidence="1" key="1">
    <citation type="submission" date="2022-04" db="EMBL/GenBank/DDBJ databases">
        <title>Hymenobacter sp. isolated from the air.</title>
        <authorList>
            <person name="Won M."/>
            <person name="Lee C.-M."/>
            <person name="Woen H.-Y."/>
            <person name="Kwon S.-W."/>
        </authorList>
    </citation>
    <scope>NUCLEOTIDE SEQUENCE</scope>
    <source>
        <strain evidence="1">5116S-3</strain>
    </source>
</reference>
<keyword evidence="2" id="KW-1185">Reference proteome</keyword>
<gene>
    <name evidence="1" type="ORF">MUN79_07930</name>
</gene>
<dbReference type="KEGG" id="hcu:MUN79_07930"/>
<dbReference type="RefSeq" id="WP_244677178.1">
    <property type="nucleotide sequence ID" value="NZ_CP095046.1"/>
</dbReference>
<accession>A0A8T9QDC2</accession>
<dbReference type="EMBL" id="CP095046">
    <property type="protein sequence ID" value="UOQ73830.1"/>
    <property type="molecule type" value="Genomic_DNA"/>
</dbReference>
<evidence type="ECO:0000313" key="1">
    <source>
        <dbReference type="EMBL" id="UOQ73830.1"/>
    </source>
</evidence>
<evidence type="ECO:0000313" key="2">
    <source>
        <dbReference type="Proteomes" id="UP000831796"/>
    </source>
</evidence>
<protein>
    <submittedName>
        <fullName evidence="1">Uncharacterized protein</fullName>
    </submittedName>
</protein>
<dbReference type="AlphaFoldDB" id="A0A8T9QDC2"/>